<dbReference type="InterPro" id="IPR029058">
    <property type="entry name" value="AB_hydrolase_fold"/>
</dbReference>
<proteinExistence type="predicted"/>
<accession>A0A249P7V2</accession>
<dbReference type="STRING" id="716928.GCA_000261485_00937"/>
<dbReference type="Gene3D" id="3.40.50.1820">
    <property type="entry name" value="alpha/beta hydrolase"/>
    <property type="match status" value="1"/>
</dbReference>
<protein>
    <submittedName>
        <fullName evidence="1">Hydrolase, alpha/beta fold family</fullName>
    </submittedName>
</protein>
<evidence type="ECO:0000313" key="2">
    <source>
        <dbReference type="Proteomes" id="UP000217211"/>
    </source>
</evidence>
<keyword evidence="2" id="KW-1185">Reference proteome</keyword>
<dbReference type="AlphaFoldDB" id="A0A249P7V2"/>
<dbReference type="Proteomes" id="UP000217211">
    <property type="component" value="Chromosome"/>
</dbReference>
<evidence type="ECO:0000313" key="1">
    <source>
        <dbReference type="EMBL" id="ASY61998.1"/>
    </source>
</evidence>
<dbReference type="EMBL" id="CP023067">
    <property type="protein sequence ID" value="ASY61998.1"/>
    <property type="molecule type" value="Genomic_DNA"/>
</dbReference>
<dbReference type="GO" id="GO:0016787">
    <property type="term" value="F:hydrolase activity"/>
    <property type="evidence" value="ECO:0007669"/>
    <property type="project" value="UniProtKB-KW"/>
</dbReference>
<keyword evidence="1" id="KW-0378">Hydrolase</keyword>
<sequence length="69" mass="7360">MTKSHPPRTSSIATWKDASTRSVDIAGTIFVYRQLGSASGVPVIMLNHWGATLDNFDPCIVDGLAATGR</sequence>
<dbReference type="KEGG" id="esj:SJ05684_c05320"/>
<reference evidence="1 2" key="1">
    <citation type="submission" date="2017-08" db="EMBL/GenBank/DDBJ databases">
        <title>Multipartite genome sequences of Sinorhizobium species nodulating soybeans.</title>
        <authorList>
            <person name="Tian C.F."/>
        </authorList>
    </citation>
    <scope>NUCLEOTIDE SEQUENCE [LARGE SCALE GENOMIC DNA]</scope>
    <source>
        <strain evidence="1 2">CCBAU 05684</strain>
    </source>
</reference>
<dbReference type="eggNOG" id="COG2267">
    <property type="taxonomic scope" value="Bacteria"/>
</dbReference>
<organism evidence="1 2">
    <name type="scientific">Sinorhizobium sojae CCBAU 05684</name>
    <dbReference type="NCBI Taxonomy" id="716928"/>
    <lineage>
        <taxon>Bacteria</taxon>
        <taxon>Pseudomonadati</taxon>
        <taxon>Pseudomonadota</taxon>
        <taxon>Alphaproteobacteria</taxon>
        <taxon>Hyphomicrobiales</taxon>
        <taxon>Rhizobiaceae</taxon>
        <taxon>Sinorhizobium/Ensifer group</taxon>
        <taxon>Sinorhizobium</taxon>
    </lineage>
</organism>
<name>A0A249P7V2_9HYPH</name>
<gene>
    <name evidence="1" type="ORF">SJ05684_c05320</name>
</gene>